<evidence type="ECO:0000313" key="2">
    <source>
        <dbReference type="EMBL" id="MBA0739460.1"/>
    </source>
</evidence>
<protein>
    <recommendedName>
        <fullName evidence="1">RNase H type-1 domain-containing protein</fullName>
    </recommendedName>
</protein>
<reference evidence="2 3" key="1">
    <citation type="journal article" date="2019" name="Genome Biol. Evol.">
        <title>Insights into the evolution of the New World diploid cottons (Gossypium, subgenus Houzingenia) based on genome sequencing.</title>
        <authorList>
            <person name="Grover C.E."/>
            <person name="Arick M.A. 2nd"/>
            <person name="Thrash A."/>
            <person name="Conover J.L."/>
            <person name="Sanders W.S."/>
            <person name="Peterson D.G."/>
            <person name="Frelichowski J.E."/>
            <person name="Scheffler J.A."/>
            <person name="Scheffler B.E."/>
            <person name="Wendel J.F."/>
        </authorList>
    </citation>
    <scope>NUCLEOTIDE SEQUENCE [LARGE SCALE GENOMIC DNA]</scope>
    <source>
        <strain evidence="2">5</strain>
        <tissue evidence="2">Leaf</tissue>
    </source>
</reference>
<dbReference type="GO" id="GO:0003676">
    <property type="term" value="F:nucleic acid binding"/>
    <property type="evidence" value="ECO:0007669"/>
    <property type="project" value="InterPro"/>
</dbReference>
<dbReference type="EMBL" id="JABEZY010000006">
    <property type="protein sequence ID" value="MBA0739460.1"/>
    <property type="molecule type" value="Genomic_DNA"/>
</dbReference>
<evidence type="ECO:0000259" key="1">
    <source>
        <dbReference type="Pfam" id="PF13456"/>
    </source>
</evidence>
<dbReference type="InterPro" id="IPR036397">
    <property type="entry name" value="RNaseH_sf"/>
</dbReference>
<dbReference type="InterPro" id="IPR044730">
    <property type="entry name" value="RNase_H-like_dom_plant"/>
</dbReference>
<comment type="caution">
    <text evidence="2">The sequence shown here is derived from an EMBL/GenBank/DDBJ whole genome shotgun (WGS) entry which is preliminary data.</text>
</comment>
<dbReference type="Gene3D" id="3.30.420.10">
    <property type="entry name" value="Ribonuclease H-like superfamily/Ribonuclease H"/>
    <property type="match status" value="1"/>
</dbReference>
<proteinExistence type="predicted"/>
<dbReference type="AlphaFoldDB" id="A0A7J9BTD9"/>
<keyword evidence="3" id="KW-1185">Reference proteome</keyword>
<dbReference type="GO" id="GO:0004523">
    <property type="term" value="F:RNA-DNA hybrid ribonuclease activity"/>
    <property type="evidence" value="ECO:0007669"/>
    <property type="project" value="InterPro"/>
</dbReference>
<feature type="domain" description="RNase H type-1" evidence="1">
    <location>
        <begin position="51"/>
        <end position="147"/>
    </location>
</feature>
<dbReference type="Pfam" id="PF13456">
    <property type="entry name" value="RVT_3"/>
    <property type="match status" value="1"/>
</dbReference>
<dbReference type="OrthoDB" id="965269at2759"/>
<gene>
    <name evidence="2" type="ORF">Gogos_012731</name>
</gene>
<accession>A0A7J9BTD9</accession>
<dbReference type="CDD" id="cd06222">
    <property type="entry name" value="RNase_H_like"/>
    <property type="match status" value="1"/>
</dbReference>
<dbReference type="InterPro" id="IPR002156">
    <property type="entry name" value="RNaseH_domain"/>
</dbReference>
<evidence type="ECO:0000313" key="3">
    <source>
        <dbReference type="Proteomes" id="UP000593579"/>
    </source>
</evidence>
<name>A0A7J9BTD9_GOSGO</name>
<sequence>MPEFMIKKFIIGWDIARFITHYCTKLEGVDKRRVTQGLTEVKWSGPSGDMYCSLIRRFTRGSLRIFSTEALACVRETQTGLERGWSELTMEGDALAIIKKCQFQRIDKSQIGAHIRDIQMLADRYQHIDFKYTPRSANGLAHILATETLKRGKIVYHVGGGVPTYAERKMTMEREREPD</sequence>
<organism evidence="2 3">
    <name type="scientific">Gossypium gossypioides</name>
    <name type="common">Mexican cotton</name>
    <name type="synonym">Selera gossypioides</name>
    <dbReference type="NCBI Taxonomy" id="34282"/>
    <lineage>
        <taxon>Eukaryota</taxon>
        <taxon>Viridiplantae</taxon>
        <taxon>Streptophyta</taxon>
        <taxon>Embryophyta</taxon>
        <taxon>Tracheophyta</taxon>
        <taxon>Spermatophyta</taxon>
        <taxon>Magnoliopsida</taxon>
        <taxon>eudicotyledons</taxon>
        <taxon>Gunneridae</taxon>
        <taxon>Pentapetalae</taxon>
        <taxon>rosids</taxon>
        <taxon>malvids</taxon>
        <taxon>Malvales</taxon>
        <taxon>Malvaceae</taxon>
        <taxon>Malvoideae</taxon>
        <taxon>Gossypium</taxon>
    </lineage>
</organism>
<dbReference type="Proteomes" id="UP000593579">
    <property type="component" value="Unassembled WGS sequence"/>
</dbReference>